<name>A0AAV0APJ7_PHAPC</name>
<evidence type="ECO:0000313" key="1">
    <source>
        <dbReference type="EMBL" id="CAH7670072.1"/>
    </source>
</evidence>
<comment type="caution">
    <text evidence="1">The sequence shown here is derived from an EMBL/GenBank/DDBJ whole genome shotgun (WGS) entry which is preliminary data.</text>
</comment>
<sequence>MKLLSITNEVVSEDWAVVLEEWGEALEEWEEASEVWAVLGGLTTTISMLNNQYPQHLASQLAVLELWAVVALVAWAAWEGSVDSSKTTRPRTR</sequence>
<keyword evidence="2" id="KW-1185">Reference proteome</keyword>
<dbReference type="Proteomes" id="UP001153365">
    <property type="component" value="Unassembled WGS sequence"/>
</dbReference>
<dbReference type="AlphaFoldDB" id="A0AAV0APJ7"/>
<reference evidence="1" key="1">
    <citation type="submission" date="2022-06" db="EMBL/GenBank/DDBJ databases">
        <authorList>
            <consortium name="SYNGENTA / RWTH Aachen University"/>
        </authorList>
    </citation>
    <scope>NUCLEOTIDE SEQUENCE</scope>
</reference>
<proteinExistence type="predicted"/>
<organism evidence="1 2">
    <name type="scientific">Phakopsora pachyrhizi</name>
    <name type="common">Asian soybean rust disease fungus</name>
    <dbReference type="NCBI Taxonomy" id="170000"/>
    <lineage>
        <taxon>Eukaryota</taxon>
        <taxon>Fungi</taxon>
        <taxon>Dikarya</taxon>
        <taxon>Basidiomycota</taxon>
        <taxon>Pucciniomycotina</taxon>
        <taxon>Pucciniomycetes</taxon>
        <taxon>Pucciniales</taxon>
        <taxon>Phakopsoraceae</taxon>
        <taxon>Phakopsora</taxon>
    </lineage>
</organism>
<dbReference type="EMBL" id="CALTRL010000920">
    <property type="protein sequence ID" value="CAH7670072.1"/>
    <property type="molecule type" value="Genomic_DNA"/>
</dbReference>
<protein>
    <submittedName>
        <fullName evidence="1">Expressed protein</fullName>
    </submittedName>
</protein>
<evidence type="ECO:0000313" key="2">
    <source>
        <dbReference type="Proteomes" id="UP001153365"/>
    </source>
</evidence>
<accession>A0AAV0APJ7</accession>
<gene>
    <name evidence="1" type="ORF">PPACK8108_LOCUS4751</name>
</gene>